<sequence length="105" mass="11444">MHIRTILLLSVVLSFSVGNGEGSIFCSICEIVIRIVENNLKKVETVTKKDLSDFADAACAHAPKLEVFNVLCSKVKDDLIDAVVQIIESVEREGNETCHAISVCP</sequence>
<feature type="signal peptide" evidence="2">
    <location>
        <begin position="1"/>
        <end position="22"/>
    </location>
</feature>
<evidence type="ECO:0000259" key="3">
    <source>
        <dbReference type="PROSITE" id="PS50015"/>
    </source>
</evidence>
<proteinExistence type="predicted"/>
<organism evidence="4 5">
    <name type="scientific">Caenorhabditis japonica</name>
    <dbReference type="NCBI Taxonomy" id="281687"/>
    <lineage>
        <taxon>Eukaryota</taxon>
        <taxon>Metazoa</taxon>
        <taxon>Ecdysozoa</taxon>
        <taxon>Nematoda</taxon>
        <taxon>Chromadorea</taxon>
        <taxon>Rhabditida</taxon>
        <taxon>Rhabditina</taxon>
        <taxon>Rhabditomorpha</taxon>
        <taxon>Rhabditoidea</taxon>
        <taxon>Rhabditidae</taxon>
        <taxon>Peloderinae</taxon>
        <taxon>Caenorhabditis</taxon>
    </lineage>
</organism>
<accession>A0A8R1DK62</accession>
<keyword evidence="1" id="KW-1015">Disulfide bond</keyword>
<reference evidence="4" key="2">
    <citation type="submission" date="2022-06" db="UniProtKB">
        <authorList>
            <consortium name="EnsemblMetazoa"/>
        </authorList>
    </citation>
    <scope>IDENTIFICATION</scope>
    <source>
        <strain evidence="4">DF5081</strain>
    </source>
</reference>
<dbReference type="EnsemblMetazoa" id="CJA05064.1">
    <property type="protein sequence ID" value="CJA05064.1"/>
    <property type="gene ID" value="WBGene00124268"/>
</dbReference>
<dbReference type="OMA" id="CEIVIRI"/>
<keyword evidence="2" id="KW-0732">Signal</keyword>
<evidence type="ECO:0000313" key="4">
    <source>
        <dbReference type="EnsemblMetazoa" id="CJA05064.1"/>
    </source>
</evidence>
<evidence type="ECO:0000256" key="2">
    <source>
        <dbReference type="SAM" id="SignalP"/>
    </source>
</evidence>
<keyword evidence="5" id="KW-1185">Reference proteome</keyword>
<evidence type="ECO:0000313" key="5">
    <source>
        <dbReference type="Proteomes" id="UP000005237"/>
    </source>
</evidence>
<dbReference type="SMART" id="SM00741">
    <property type="entry name" value="SapB"/>
    <property type="match status" value="1"/>
</dbReference>
<dbReference type="AlphaFoldDB" id="A0A8R1DK62"/>
<dbReference type="PROSITE" id="PS50015">
    <property type="entry name" value="SAP_B"/>
    <property type="match status" value="1"/>
</dbReference>
<dbReference type="InterPro" id="IPR008139">
    <property type="entry name" value="SaposinB_dom"/>
</dbReference>
<dbReference type="Proteomes" id="UP000005237">
    <property type="component" value="Unassembled WGS sequence"/>
</dbReference>
<name>A0A8R1DK62_CAEJA</name>
<dbReference type="SUPFAM" id="SSF47862">
    <property type="entry name" value="Saposin"/>
    <property type="match status" value="1"/>
</dbReference>
<protein>
    <submittedName>
        <fullName evidence="4">Saposin B-type domain-containing protein</fullName>
    </submittedName>
</protein>
<dbReference type="Gene3D" id="1.10.225.10">
    <property type="entry name" value="Saposin-like"/>
    <property type="match status" value="1"/>
</dbReference>
<dbReference type="InterPro" id="IPR011001">
    <property type="entry name" value="Saposin-like"/>
</dbReference>
<evidence type="ECO:0000256" key="1">
    <source>
        <dbReference type="ARBA" id="ARBA00023157"/>
    </source>
</evidence>
<feature type="chain" id="PRO_5035860073" evidence="2">
    <location>
        <begin position="23"/>
        <end position="105"/>
    </location>
</feature>
<reference evidence="5" key="1">
    <citation type="submission" date="2010-08" db="EMBL/GenBank/DDBJ databases">
        <authorList>
            <consortium name="Caenorhabditis japonica Sequencing Consortium"/>
            <person name="Wilson R.K."/>
        </authorList>
    </citation>
    <scope>NUCLEOTIDE SEQUENCE [LARGE SCALE GENOMIC DNA]</scope>
    <source>
        <strain evidence="5">DF5081</strain>
    </source>
</reference>
<feature type="domain" description="Saposin B-type" evidence="3">
    <location>
        <begin position="22"/>
        <end position="105"/>
    </location>
</feature>